<evidence type="ECO:0008006" key="3">
    <source>
        <dbReference type="Google" id="ProtNLM"/>
    </source>
</evidence>
<dbReference type="AlphaFoldDB" id="A0A2W4DM28"/>
<evidence type="ECO:0000313" key="2">
    <source>
        <dbReference type="Proteomes" id="UP000248925"/>
    </source>
</evidence>
<reference evidence="1 2" key="1">
    <citation type="journal article" date="2018" name="Sci. Rep.">
        <title>Rhizobium tumorigenes sp. nov., a novel plant tumorigenic bacterium isolated from cane gall tumors on thornless blackberry.</title>
        <authorList>
            <person name="Kuzmanovi N."/>
            <person name="Smalla K."/>
            <person name="Gronow S."/>
            <person name="PuBawska J."/>
        </authorList>
    </citation>
    <scope>NUCLEOTIDE SEQUENCE [LARGE SCALE GENOMIC DNA]</scope>
    <source>
        <strain evidence="1 2">CCBAU 85046</strain>
    </source>
</reference>
<proteinExistence type="predicted"/>
<dbReference type="Pfam" id="PF09550">
    <property type="entry name" value="Phage_TAC_6"/>
    <property type="match status" value="1"/>
</dbReference>
<evidence type="ECO:0000313" key="1">
    <source>
        <dbReference type="EMBL" id="PZM17084.1"/>
    </source>
</evidence>
<sequence>MDSTAPAPFPWRRVLHVGLSLLRLPPDTLWAMTPIEFHAMAGGFSPRAGTLERRNLRELMEQFPDS</sequence>
<name>A0A2W4DM28_9HYPH</name>
<gene>
    <name evidence="1" type="ORF">CPY51_02275</name>
</gene>
<dbReference type="NCBIfam" id="TIGR02216">
    <property type="entry name" value="phage_TIGR02216"/>
    <property type="match status" value="1"/>
</dbReference>
<dbReference type="InterPro" id="IPR011739">
    <property type="entry name" value="GTA_rcc01693"/>
</dbReference>
<dbReference type="EMBL" id="PCDP01000001">
    <property type="protein sequence ID" value="PZM17084.1"/>
    <property type="molecule type" value="Genomic_DNA"/>
</dbReference>
<organism evidence="1 2">
    <name type="scientific">Rhizobium tubonense</name>
    <dbReference type="NCBI Taxonomy" id="484088"/>
    <lineage>
        <taxon>Bacteria</taxon>
        <taxon>Pseudomonadati</taxon>
        <taxon>Pseudomonadota</taxon>
        <taxon>Alphaproteobacteria</taxon>
        <taxon>Hyphomicrobiales</taxon>
        <taxon>Rhizobiaceae</taxon>
        <taxon>Rhizobium/Agrobacterium group</taxon>
        <taxon>Rhizobium</taxon>
    </lineage>
</organism>
<dbReference type="InterPro" id="IPR019056">
    <property type="entry name" value="Phage_TAC_6"/>
</dbReference>
<keyword evidence="2" id="KW-1185">Reference proteome</keyword>
<protein>
    <recommendedName>
        <fullName evidence="3">Phage tail assembly chaperone</fullName>
    </recommendedName>
</protein>
<comment type="caution">
    <text evidence="1">The sequence shown here is derived from an EMBL/GenBank/DDBJ whole genome shotgun (WGS) entry which is preliminary data.</text>
</comment>
<dbReference type="RefSeq" id="WP_111158411.1">
    <property type="nucleotide sequence ID" value="NZ_PCDP01000001.1"/>
</dbReference>
<accession>A0A2W4DM28</accession>
<dbReference type="Proteomes" id="UP000248925">
    <property type="component" value="Unassembled WGS sequence"/>
</dbReference>
<dbReference type="OrthoDB" id="7582980at2"/>